<evidence type="ECO:0000256" key="6">
    <source>
        <dbReference type="ARBA" id="ARBA00023136"/>
    </source>
</evidence>
<feature type="domain" description="Cadherin" evidence="9">
    <location>
        <begin position="107"/>
        <end position="216"/>
    </location>
</feature>
<feature type="domain" description="Cadherin" evidence="9">
    <location>
        <begin position="929"/>
        <end position="1011"/>
    </location>
</feature>
<evidence type="ECO:0000256" key="8">
    <source>
        <dbReference type="PROSITE-ProRule" id="PRU00043"/>
    </source>
</evidence>
<dbReference type="PANTHER" id="PTHR24028">
    <property type="entry name" value="CADHERIN-87A"/>
    <property type="match status" value="1"/>
</dbReference>
<evidence type="ECO:0000256" key="3">
    <source>
        <dbReference type="ARBA" id="ARBA00022737"/>
    </source>
</evidence>
<dbReference type="CDD" id="cd11304">
    <property type="entry name" value="Cadherin_repeat"/>
    <property type="match status" value="8"/>
</dbReference>
<dbReference type="SMART" id="SM00112">
    <property type="entry name" value="CA"/>
    <property type="match status" value="8"/>
</dbReference>
<dbReference type="SUPFAM" id="SSF49313">
    <property type="entry name" value="Cadherin-like"/>
    <property type="match status" value="9"/>
</dbReference>
<dbReference type="Gene3D" id="2.60.40.60">
    <property type="entry name" value="Cadherins"/>
    <property type="match status" value="9"/>
</dbReference>
<feature type="domain" description="Cadherin" evidence="9">
    <location>
        <begin position="570"/>
        <end position="679"/>
    </location>
</feature>
<dbReference type="PRINTS" id="PR00205">
    <property type="entry name" value="CADHERIN"/>
</dbReference>
<sequence>MKRRMFFAGCLYFITTLKQLENRLYNIISKKSNPWCIVIMNGIIDLCFGMLIKHPSAWHIKIKQNIILNIYIVKYRFCIDKITDFTLKRINLQVNDRNDEKPVFINMPRPFLATVSTNPSSGEMVYELMAEDPDTNSQIEYILESGGDSKFKIDNVIVKNRRVGKIVTAVSGNGQFIRGREYELVVSARDIGVSPEVQKSNFEIVKVLVGKRPPQFFMNPYIAYITENNRPGYKLVTKEGNAIKIMAKPFQSRDPEGGIQFEGSVTYQLLDEKNQSSSLFSIGSNGEVDALQSLDYEDRTTHTFSLLVIGREESSQMESSTQLKVHLVDVNDNDPIFQLSTYTDYTSEGTAVDTMLFSELKYSVSDDHFKVETRNDTKNNVYVGDIKVAKQLDYDFITDHLYKFNVTVTDNGLIPRSGWARIVIYITNINDEKPRFRTGLEEIYFSIREDQTSGSYVTTIQASKNLQDISFSTKWDLMHLRKLYIVDMETVKHKFLSDKRLTAPNGPFAIDPTSGLITLTSSIPPSVSSYILNITAYDDGSCCGGYPKLHRDSYIVVEVKDINNNNPKFPSCNYAPEVMENQDIGTRVIDIVATDDDRGRNGEITYSVVVPPGQQQYFEINPENGTLYTSQRLDRESQQGLRGYSVTVKAEDNGEPQHLNSLCTFWVRVGDQNDNAPQFDSTSYSQRIQRNFGLQDLVTKVLATDKDQDKNAEVAYFLIENPGDYFQIDQDTGVISLAKSVSGISQETQIPLVVMAQDKGTPPLNANITVTITVTMGSMEAPTWDETYDGRTYTVAETQQIGYTIAKMSATSSVPPPLDSVSFSIVKPDGSTTQVLGNFRIVSSDKEMELKLNRQLNYTENHSYTLRLRAENQGLSPLSREIRVTVIVKDMNNLRPVFEGLDKQLSNLYRGSVPENEPVYREVINVRAVKYSLYPDRYNVYQLFTIDSTSGLIKTNTTFDREKQKVYYLIVEAKDGKPSDMPFHEPPNTPNSATATVQVIIGDKNDNPPVINQSLYTKSIHEQPPDSSKSILKIYNLTVTVSDGYHTSRCRVVLTVIDINDNAPEFQKPEYIIDDVVEEEVPPLPEGQFLLQCFKLLLFFIFKGFVGPFMN</sequence>
<dbReference type="EMBL" id="JARBDR010000917">
    <property type="protein sequence ID" value="KAJ8302656.1"/>
    <property type="molecule type" value="Genomic_DNA"/>
</dbReference>
<evidence type="ECO:0000256" key="2">
    <source>
        <dbReference type="ARBA" id="ARBA00022692"/>
    </source>
</evidence>
<keyword evidence="4 8" id="KW-0106">Calcium</keyword>
<evidence type="ECO:0000256" key="1">
    <source>
        <dbReference type="ARBA" id="ARBA00004167"/>
    </source>
</evidence>
<dbReference type="PANTHER" id="PTHR24028:SF328">
    <property type="entry name" value="CADHERIN-3"/>
    <property type="match status" value="1"/>
</dbReference>
<dbReference type="InterPro" id="IPR015919">
    <property type="entry name" value="Cadherin-like_sf"/>
</dbReference>
<dbReference type="InterPro" id="IPR050174">
    <property type="entry name" value="Protocadherin/Cadherin-CA"/>
</dbReference>
<feature type="domain" description="Cadherin" evidence="9">
    <location>
        <begin position="787"/>
        <end position="898"/>
    </location>
</feature>
<evidence type="ECO:0000313" key="11">
    <source>
        <dbReference type="Proteomes" id="UP001217089"/>
    </source>
</evidence>
<reference evidence="10 11" key="1">
    <citation type="submission" date="2022-12" db="EMBL/GenBank/DDBJ databases">
        <title>Chromosome-level genome of Tegillarca granosa.</title>
        <authorList>
            <person name="Kim J."/>
        </authorList>
    </citation>
    <scope>NUCLEOTIDE SEQUENCE [LARGE SCALE GENOMIC DNA]</scope>
    <source>
        <strain evidence="10">Teg-2019</strain>
        <tissue evidence="10">Adductor muscle</tissue>
    </source>
</reference>
<keyword evidence="2" id="KW-0812">Transmembrane</keyword>
<name>A0ABQ9EE10_TEGGR</name>
<protein>
    <recommendedName>
        <fullName evidence="9">Cadherin domain-containing protein</fullName>
    </recommendedName>
</protein>
<proteinExistence type="predicted"/>
<feature type="domain" description="Cadherin" evidence="9">
    <location>
        <begin position="439"/>
        <end position="569"/>
    </location>
</feature>
<feature type="domain" description="Cadherin" evidence="9">
    <location>
        <begin position="217"/>
        <end position="337"/>
    </location>
</feature>
<gene>
    <name evidence="10" type="ORF">KUTeg_019052</name>
</gene>
<feature type="domain" description="Cadherin" evidence="9">
    <location>
        <begin position="680"/>
        <end position="784"/>
    </location>
</feature>
<evidence type="ECO:0000259" key="9">
    <source>
        <dbReference type="PROSITE" id="PS50268"/>
    </source>
</evidence>
<dbReference type="PROSITE" id="PS00232">
    <property type="entry name" value="CADHERIN_1"/>
    <property type="match status" value="4"/>
</dbReference>
<feature type="domain" description="Cadherin" evidence="9">
    <location>
        <begin position="1035"/>
        <end position="1066"/>
    </location>
</feature>
<comment type="subcellular location">
    <subcellularLocation>
        <location evidence="1">Membrane</location>
        <topology evidence="1">Single-pass membrane protein</topology>
    </subcellularLocation>
</comment>
<organism evidence="10 11">
    <name type="scientific">Tegillarca granosa</name>
    <name type="common">Malaysian cockle</name>
    <name type="synonym">Anadara granosa</name>
    <dbReference type="NCBI Taxonomy" id="220873"/>
    <lineage>
        <taxon>Eukaryota</taxon>
        <taxon>Metazoa</taxon>
        <taxon>Spiralia</taxon>
        <taxon>Lophotrochozoa</taxon>
        <taxon>Mollusca</taxon>
        <taxon>Bivalvia</taxon>
        <taxon>Autobranchia</taxon>
        <taxon>Pteriomorphia</taxon>
        <taxon>Arcoida</taxon>
        <taxon>Arcoidea</taxon>
        <taxon>Arcidae</taxon>
        <taxon>Tegillarca</taxon>
    </lineage>
</organism>
<evidence type="ECO:0000256" key="7">
    <source>
        <dbReference type="ARBA" id="ARBA00023180"/>
    </source>
</evidence>
<accession>A0ABQ9EE10</accession>
<keyword evidence="7" id="KW-0325">Glycoprotein</keyword>
<dbReference type="PROSITE" id="PS50268">
    <property type="entry name" value="CADHERIN_2"/>
    <property type="match status" value="9"/>
</dbReference>
<dbReference type="InterPro" id="IPR020894">
    <property type="entry name" value="Cadherin_CS"/>
</dbReference>
<feature type="domain" description="Cadherin" evidence="9">
    <location>
        <begin position="365"/>
        <end position="436"/>
    </location>
</feature>
<evidence type="ECO:0000256" key="5">
    <source>
        <dbReference type="ARBA" id="ARBA00022989"/>
    </source>
</evidence>
<evidence type="ECO:0000256" key="4">
    <source>
        <dbReference type="ARBA" id="ARBA00022837"/>
    </source>
</evidence>
<keyword evidence="6" id="KW-0472">Membrane</keyword>
<keyword evidence="11" id="KW-1185">Reference proteome</keyword>
<evidence type="ECO:0000313" key="10">
    <source>
        <dbReference type="EMBL" id="KAJ8302656.1"/>
    </source>
</evidence>
<comment type="caution">
    <text evidence="10">The sequence shown here is derived from an EMBL/GenBank/DDBJ whole genome shotgun (WGS) entry which is preliminary data.</text>
</comment>
<dbReference type="Proteomes" id="UP001217089">
    <property type="component" value="Unassembled WGS sequence"/>
</dbReference>
<dbReference type="Pfam" id="PF00028">
    <property type="entry name" value="Cadherin"/>
    <property type="match status" value="4"/>
</dbReference>
<keyword evidence="5" id="KW-1133">Transmembrane helix</keyword>
<keyword evidence="3" id="KW-0677">Repeat</keyword>
<dbReference type="InterPro" id="IPR002126">
    <property type="entry name" value="Cadherin-like_dom"/>
</dbReference>